<gene>
    <name evidence="3" type="ORF">CCGE525_26650</name>
</gene>
<dbReference type="InterPro" id="IPR051803">
    <property type="entry name" value="TA_system_RelE-like_toxin"/>
</dbReference>
<evidence type="ECO:0000256" key="2">
    <source>
        <dbReference type="ARBA" id="ARBA00022649"/>
    </source>
</evidence>
<dbReference type="InterPro" id="IPR007712">
    <property type="entry name" value="RelE/ParE_toxin"/>
</dbReference>
<dbReference type="PANTHER" id="PTHR33755:SF8">
    <property type="entry name" value="TOXIN PARE2"/>
    <property type="match status" value="1"/>
</dbReference>
<dbReference type="KEGG" id="rjg:CCGE525_26650"/>
<keyword evidence="4" id="KW-1185">Reference proteome</keyword>
<dbReference type="InterPro" id="IPR035093">
    <property type="entry name" value="RelE/ParE_toxin_dom_sf"/>
</dbReference>
<keyword evidence="2" id="KW-1277">Toxin-antitoxin system</keyword>
<dbReference type="RefSeq" id="WP_120707298.1">
    <property type="nucleotide sequence ID" value="NZ_CP032695.1"/>
</dbReference>
<accession>A0A387G300</accession>
<sequence>MTNKSIVPRELARSDVEAAVDCYVLEAGTEVALGFIDALEAAYDLIARHPESGSLRYGYELGLPDLRSISLKRYPYIVFYRDQKDHVDVWRVLHGKRDIPQSMHDPENH</sequence>
<dbReference type="Proteomes" id="UP000282195">
    <property type="component" value="Plasmid pRCCGE525c"/>
</dbReference>
<evidence type="ECO:0000313" key="4">
    <source>
        <dbReference type="Proteomes" id="UP000282195"/>
    </source>
</evidence>
<organism evidence="3 4">
    <name type="scientific">Rhizobium jaguaris</name>
    <dbReference type="NCBI Taxonomy" id="1312183"/>
    <lineage>
        <taxon>Bacteria</taxon>
        <taxon>Pseudomonadati</taxon>
        <taxon>Pseudomonadota</taxon>
        <taxon>Alphaproteobacteria</taxon>
        <taxon>Hyphomicrobiales</taxon>
        <taxon>Rhizobiaceae</taxon>
        <taxon>Rhizobium/Agrobacterium group</taxon>
        <taxon>Rhizobium</taxon>
    </lineage>
</organism>
<comment type="similarity">
    <text evidence="1">Belongs to the RelE toxin family.</text>
</comment>
<name>A0A387G300_9HYPH</name>
<proteinExistence type="inferred from homology"/>
<dbReference type="Pfam" id="PF05016">
    <property type="entry name" value="ParE_toxin"/>
    <property type="match status" value="1"/>
</dbReference>
<dbReference type="OrthoDB" id="276174at2"/>
<evidence type="ECO:0000256" key="1">
    <source>
        <dbReference type="ARBA" id="ARBA00006226"/>
    </source>
</evidence>
<dbReference type="PANTHER" id="PTHR33755">
    <property type="entry name" value="TOXIN PARE1-RELATED"/>
    <property type="match status" value="1"/>
</dbReference>
<dbReference type="AlphaFoldDB" id="A0A387G300"/>
<dbReference type="Gene3D" id="3.30.2310.20">
    <property type="entry name" value="RelE-like"/>
    <property type="match status" value="1"/>
</dbReference>
<evidence type="ECO:0000313" key="3">
    <source>
        <dbReference type="EMBL" id="AYG62372.1"/>
    </source>
</evidence>
<protein>
    <submittedName>
        <fullName evidence="3">Type II toxin-antitoxin system RelE/ParE family toxin</fullName>
    </submittedName>
</protein>
<geneLocation type="plasmid" evidence="4">
    <name>prccge525c</name>
</geneLocation>
<dbReference type="EMBL" id="CP032695">
    <property type="protein sequence ID" value="AYG62372.1"/>
    <property type="molecule type" value="Genomic_DNA"/>
</dbReference>
<reference evidence="3 4" key="1">
    <citation type="submission" date="2018-10" db="EMBL/GenBank/DDBJ databases">
        <title>Rhizobium etli, R. leguminosarum and a new Rhizobium genospecies from Phaseolus dumosus.</title>
        <authorList>
            <person name="Ramirez-Puebla S.T."/>
            <person name="Rogel-Hernandez M.A."/>
            <person name="Guerrero G."/>
            <person name="Ormeno-Orrillo E."/>
            <person name="Martinez-Romero J.C."/>
            <person name="Negrete-Yankelevich S."/>
            <person name="Martinez-Romero E."/>
        </authorList>
    </citation>
    <scope>NUCLEOTIDE SEQUENCE [LARGE SCALE GENOMIC DNA]</scope>
    <source>
        <strain evidence="3 4">CCGE525</strain>
        <plasmid evidence="4">prccge525c</plasmid>
    </source>
</reference>
<keyword evidence="3" id="KW-0614">Plasmid</keyword>